<evidence type="ECO:0000256" key="1">
    <source>
        <dbReference type="SAM" id="MobiDB-lite"/>
    </source>
</evidence>
<gene>
    <name evidence="2" type="ORF">PG993_003113</name>
</gene>
<reference evidence="2 3" key="1">
    <citation type="submission" date="2023-01" db="EMBL/GenBank/DDBJ databases">
        <title>Analysis of 21 Apiospora genomes using comparative genomics revels a genus with tremendous synthesis potential of carbohydrate active enzymes and secondary metabolites.</title>
        <authorList>
            <person name="Sorensen T."/>
        </authorList>
    </citation>
    <scope>NUCLEOTIDE SEQUENCE [LARGE SCALE GENOMIC DNA]</scope>
    <source>
        <strain evidence="2 3">CBS 33761</strain>
    </source>
</reference>
<accession>A0ABR1TYS3</accession>
<keyword evidence="3" id="KW-1185">Reference proteome</keyword>
<name>A0ABR1TYS3_9PEZI</name>
<dbReference type="Proteomes" id="UP001444661">
    <property type="component" value="Unassembled WGS sequence"/>
</dbReference>
<comment type="caution">
    <text evidence="2">The sequence shown here is derived from an EMBL/GenBank/DDBJ whole genome shotgun (WGS) entry which is preliminary data.</text>
</comment>
<feature type="region of interest" description="Disordered" evidence="1">
    <location>
        <begin position="42"/>
        <end position="134"/>
    </location>
</feature>
<evidence type="ECO:0000313" key="2">
    <source>
        <dbReference type="EMBL" id="KAK8051728.1"/>
    </source>
</evidence>
<sequence length="134" mass="14730">MPKTWDTEQELQLAMIMLNHHTGDFKNLDWKNIDPNILKAFGGNPSPNACQFEAIPKKDPKNENEDLDTPAPKAKGGKKRGGRATKRSIAKDNEGGEVKAEDDSDRALKRHQGASAKGKEVSFAESEEEANDSV</sequence>
<evidence type="ECO:0000313" key="3">
    <source>
        <dbReference type="Proteomes" id="UP001444661"/>
    </source>
</evidence>
<feature type="compositionally biased region" description="Basic and acidic residues" evidence="1">
    <location>
        <begin position="89"/>
        <end position="107"/>
    </location>
</feature>
<proteinExistence type="predicted"/>
<feature type="compositionally biased region" description="Basic residues" evidence="1">
    <location>
        <begin position="75"/>
        <end position="88"/>
    </location>
</feature>
<dbReference type="EMBL" id="JAQQWK010000002">
    <property type="protein sequence ID" value="KAK8051728.1"/>
    <property type="molecule type" value="Genomic_DNA"/>
</dbReference>
<organism evidence="2 3">
    <name type="scientific">Apiospora rasikravindrae</name>
    <dbReference type="NCBI Taxonomy" id="990691"/>
    <lineage>
        <taxon>Eukaryota</taxon>
        <taxon>Fungi</taxon>
        <taxon>Dikarya</taxon>
        <taxon>Ascomycota</taxon>
        <taxon>Pezizomycotina</taxon>
        <taxon>Sordariomycetes</taxon>
        <taxon>Xylariomycetidae</taxon>
        <taxon>Amphisphaeriales</taxon>
        <taxon>Apiosporaceae</taxon>
        <taxon>Apiospora</taxon>
    </lineage>
</organism>
<feature type="compositionally biased region" description="Acidic residues" evidence="1">
    <location>
        <begin position="125"/>
        <end position="134"/>
    </location>
</feature>
<protein>
    <submittedName>
        <fullName evidence="2">Uncharacterized protein</fullName>
    </submittedName>
</protein>
<feature type="compositionally biased region" description="Basic and acidic residues" evidence="1">
    <location>
        <begin position="55"/>
        <end position="64"/>
    </location>
</feature>